<feature type="compositionally biased region" description="Acidic residues" evidence="1">
    <location>
        <begin position="1352"/>
        <end position="1383"/>
    </location>
</feature>
<feature type="compositionally biased region" description="Low complexity" evidence="1">
    <location>
        <begin position="708"/>
        <end position="724"/>
    </location>
</feature>
<feature type="region of interest" description="Disordered" evidence="1">
    <location>
        <begin position="1"/>
        <end position="131"/>
    </location>
</feature>
<accession>K8FCX0</accession>
<feature type="compositionally biased region" description="Basic and acidic residues" evidence="1">
    <location>
        <begin position="859"/>
        <end position="877"/>
    </location>
</feature>
<feature type="compositionally biased region" description="Basic and acidic residues" evidence="1">
    <location>
        <begin position="592"/>
        <end position="621"/>
    </location>
</feature>
<feature type="compositionally biased region" description="Gly residues" evidence="1">
    <location>
        <begin position="211"/>
        <end position="221"/>
    </location>
</feature>
<dbReference type="Proteomes" id="UP000198341">
    <property type="component" value="Chromosome 15"/>
</dbReference>
<dbReference type="GeneID" id="19011498"/>
<feature type="compositionally biased region" description="Low complexity" evidence="1">
    <location>
        <begin position="732"/>
        <end position="748"/>
    </location>
</feature>
<feature type="compositionally biased region" description="Polar residues" evidence="1">
    <location>
        <begin position="117"/>
        <end position="130"/>
    </location>
</feature>
<gene>
    <name evidence="2" type="ordered locus">Bathy15g00160</name>
</gene>
<feature type="compositionally biased region" description="Basic and acidic residues" evidence="1">
    <location>
        <begin position="67"/>
        <end position="87"/>
    </location>
</feature>
<sequence>MAPNWLFGGGDPAESSTISNTTKRNHHLLSKNKSGERASTNVLSAQGYVKDERDDPHYSQKARRGREKVAEQLLRDMQKEESHSGERKSRRHHHRHGGGGAQNEAAEFNAGFPRGRSATTPSYGSNSEYHQYQHDGLNTSATMTSSTSYSRLVGGCLIAGSVAMVCTASSDSVLGHLLLSSSSAKDDFNINASNNRGGVASGSKRKSASSRGGGGGGDGRGGISGWSNEYATNFLGAVTKNADDNEDDKLFEGDSSNAAIALANGETLLEKFDADAFERDLASTSGDFDDEEKRDVQLSDDDLLTTCETWRVQIKNDATMFQARLLKLSAILDATSDDSNRLPHDDVVNSIKSVRKWHTTTDVDATAKVKELTRRAKMEKAGDGNKSLRRKKLEAEAIKVEELASTSLPKLENALNEIEEKFIPASAQSEPVRQRAELGAAPTRSSWLSSLFGGVKQPKRMAQLGAATNLDASAELGAGYGGDPWGAHSKFDDELDMEEERDVKNERRKNVASLHERQRLQKEKERFGLVDEKVVESPVRATSFAKGLSNRRSRRVGPFYDAMENSEQQQQQQRRQITPSSITPSTPGGRISEADIERRAQELVDEAHGGIEEGEEERVNEGEEVFDDDEVADAEAEEQSEDEQLVEEDEEKEELVRSSRVKKSRGLTDRISDTVRRAFGYADPGEEFLEEASEDIQEEEMEEETKQAQRAQQRSSRNGRRSGNINSKKKGSSSSSSSPSASTTGTTTSKERRQQEKRGSAATTASIATDEKTKKSSSFENASTKQSSKSNNKDDNTEPVDTFAARMKAAKKLKEVKEGGAATKSWNSAGEAHQMKFKPGQKLIVQEDGTFAFADEDDVNSKDSDAGLQKRNEETSKVLRSLSEEQGSSSSSSSDVTDKEVQSPPPAISPPPPSPSPPPPNAPVAQPAVVQPAAIDPTQTAQMLYQQNIAAMNNQMMMNAAAAGTNNNNNNANSNANVGNNFKLTSENLDAVAMAKLEHDTANRNALELYDISNQNRDAAELARSEHETAMHWRQEAQKNLERLEATAAKKAISEENAAQQQEKLQNLNALVSEFKKALVEETALRRKADIEKENLARDYEQKKIEIATKASEAQGRLIEHAKDKILEARRTAALATQQANEYLEQAKREAIARRRIGEFAKRSNSKMSEDKKALAERLHAEKDEISQAAKEVQKSAEEALMRLNSANSQAQKERDLALSDRQQAIEEAKQAVDTAKMSLDGMKEMSKKAQKYKRRQEETVDSVKEYIKNDGEGKFDKLDKLLRKAEAEDFSSDSGGKKSKSSSSSSKKKKTSSDKKSENDDDDDDNDAMSDEEAAAEKVKKLLGGGGGAEIPDDVSNDADDTVEGATVEDDAILEPMTDDVDSILANAGKNGESSENNSEVSTAEDVRSSVENSAALTDAEAEKNLAAYFGETTPSPTTSSSNDDERKSDANIDEKSSTEESEEAKEEKEEEAERGDTDAETTRAQNAADDENASDPSSLITLDDQEVKNIPRTGVVASLGFPSITRIAFGEPEQKAFKEVFFAYLREQAPDSCANVDDMETYVQERTKKTGTKAEHLRVTLVCASATSEADTLKAQQVVRAGVSDGSLLKKLNASGMKSRVFMDDYVEDKEDGAKEDKDEDEVAVNADIATTKGLKVEEVEEKEEVKEDE</sequence>
<feature type="compositionally biased region" description="Basic and acidic residues" evidence="1">
    <location>
        <begin position="501"/>
        <end position="517"/>
    </location>
</feature>
<evidence type="ECO:0000313" key="3">
    <source>
        <dbReference type="Proteomes" id="UP000198341"/>
    </source>
</evidence>
<feature type="compositionally biased region" description="Basic and acidic residues" evidence="1">
    <location>
        <begin position="1256"/>
        <end position="1270"/>
    </location>
</feature>
<dbReference type="KEGG" id="bpg:Bathy15g00160"/>
<feature type="compositionally biased region" description="Acidic residues" evidence="1">
    <location>
        <begin position="1320"/>
        <end position="1335"/>
    </location>
</feature>
<feature type="region of interest" description="Disordered" evidence="1">
    <location>
        <begin position="564"/>
        <end position="925"/>
    </location>
</feature>
<protein>
    <submittedName>
        <fullName evidence="2">Trichohyalin</fullName>
    </submittedName>
</protein>
<feature type="compositionally biased region" description="Polar residues" evidence="1">
    <location>
        <begin position="776"/>
        <end position="790"/>
    </location>
</feature>
<feature type="region of interest" description="Disordered" evidence="1">
    <location>
        <begin position="1287"/>
        <end position="1507"/>
    </location>
</feature>
<feature type="compositionally biased region" description="Basic and acidic residues" evidence="1">
    <location>
        <begin position="49"/>
        <end position="58"/>
    </location>
</feature>
<evidence type="ECO:0000313" key="2">
    <source>
        <dbReference type="EMBL" id="CCO19903.1"/>
    </source>
</evidence>
<feature type="region of interest" description="Disordered" evidence="1">
    <location>
        <begin position="1237"/>
        <end position="1270"/>
    </location>
</feature>
<feature type="region of interest" description="Disordered" evidence="1">
    <location>
        <begin position="192"/>
        <end position="221"/>
    </location>
</feature>
<feature type="region of interest" description="Disordered" evidence="1">
    <location>
        <begin position="496"/>
        <end position="517"/>
    </location>
</feature>
<reference evidence="2 3" key="1">
    <citation type="submission" date="2011-10" db="EMBL/GenBank/DDBJ databases">
        <authorList>
            <person name="Genoscope - CEA"/>
        </authorList>
    </citation>
    <scope>NUCLEOTIDE SEQUENCE [LARGE SCALE GENOMIC DNA]</scope>
    <source>
        <strain evidence="2 3">RCC 1105</strain>
    </source>
</reference>
<feature type="compositionally biased region" description="Basic residues" evidence="1">
    <location>
        <begin position="88"/>
        <end position="97"/>
    </location>
</feature>
<feature type="compositionally biased region" description="Basic and acidic residues" evidence="1">
    <location>
        <begin position="1445"/>
        <end position="1460"/>
    </location>
</feature>
<organism evidence="2 3">
    <name type="scientific">Bathycoccus prasinos</name>
    <dbReference type="NCBI Taxonomy" id="41875"/>
    <lineage>
        <taxon>Eukaryota</taxon>
        <taxon>Viridiplantae</taxon>
        <taxon>Chlorophyta</taxon>
        <taxon>Mamiellophyceae</taxon>
        <taxon>Mamiellales</taxon>
        <taxon>Bathycoccaceae</taxon>
        <taxon>Bathycoccus</taxon>
    </lineage>
</organism>
<proteinExistence type="predicted"/>
<feature type="compositionally biased region" description="Basic and acidic residues" evidence="1">
    <location>
        <begin position="666"/>
        <end position="676"/>
    </location>
</feature>
<dbReference type="RefSeq" id="XP_007508817.1">
    <property type="nucleotide sequence ID" value="XM_007508755.1"/>
</dbReference>
<feature type="compositionally biased region" description="Polar residues" evidence="1">
    <location>
        <begin position="577"/>
        <end position="586"/>
    </location>
</feature>
<feature type="compositionally biased region" description="Acidic residues" evidence="1">
    <location>
        <begin position="1461"/>
        <end position="1475"/>
    </location>
</feature>
<feature type="compositionally biased region" description="Low complexity" evidence="1">
    <location>
        <begin position="1388"/>
        <end position="1405"/>
    </location>
</feature>
<feature type="compositionally biased region" description="Acidic residues" evidence="1">
    <location>
        <begin position="684"/>
        <end position="703"/>
    </location>
</feature>
<dbReference type="EMBL" id="FO082264">
    <property type="protein sequence ID" value="CCO19903.1"/>
    <property type="molecule type" value="Genomic_DNA"/>
</dbReference>
<evidence type="ECO:0000256" key="1">
    <source>
        <dbReference type="SAM" id="MobiDB-lite"/>
    </source>
</evidence>
<feature type="compositionally biased region" description="Pro residues" evidence="1">
    <location>
        <begin position="903"/>
        <end position="922"/>
    </location>
</feature>
<feature type="compositionally biased region" description="Low complexity" evidence="1">
    <location>
        <begin position="1434"/>
        <end position="1443"/>
    </location>
</feature>
<feature type="compositionally biased region" description="Basic and acidic residues" evidence="1">
    <location>
        <begin position="749"/>
        <end position="759"/>
    </location>
</feature>
<feature type="compositionally biased region" description="Acidic residues" evidence="1">
    <location>
        <begin position="622"/>
        <end position="653"/>
    </location>
</feature>
<keyword evidence="3" id="KW-1185">Reference proteome</keyword>
<name>K8FCX0_9CHLO</name>